<protein>
    <submittedName>
        <fullName evidence="1">Uncharacterized protein</fullName>
    </submittedName>
</protein>
<organism evidence="1 2">
    <name type="scientific">Dillenia turbinata</name>
    <dbReference type="NCBI Taxonomy" id="194707"/>
    <lineage>
        <taxon>Eukaryota</taxon>
        <taxon>Viridiplantae</taxon>
        <taxon>Streptophyta</taxon>
        <taxon>Embryophyta</taxon>
        <taxon>Tracheophyta</taxon>
        <taxon>Spermatophyta</taxon>
        <taxon>Magnoliopsida</taxon>
        <taxon>eudicotyledons</taxon>
        <taxon>Gunneridae</taxon>
        <taxon>Pentapetalae</taxon>
        <taxon>Dilleniales</taxon>
        <taxon>Dilleniaceae</taxon>
        <taxon>Dillenia</taxon>
    </lineage>
</organism>
<comment type="caution">
    <text evidence="1">The sequence shown here is derived from an EMBL/GenBank/DDBJ whole genome shotgun (WGS) entry which is preliminary data.</text>
</comment>
<sequence>MAGFEMQVPKGNGGAILALLWDKKKPPHAGSCIQRDQAWFASSLKSRLQYLGPKHGVPCFSEEPPSQQFSLDPSADVGTNLDKLFSHVEPYFILLLTSLALDLVPDCCDVDGHEIGRPVGIRKLDCKDNGPSCGGGGSDGGGVVLGVLAARDGSDGGGGVLDVLAERERGRSRK</sequence>
<dbReference type="EMBL" id="JBAMMX010000024">
    <property type="protein sequence ID" value="KAK6916559.1"/>
    <property type="molecule type" value="Genomic_DNA"/>
</dbReference>
<keyword evidence="2" id="KW-1185">Reference proteome</keyword>
<gene>
    <name evidence="1" type="ORF">RJ641_019420</name>
</gene>
<dbReference type="Proteomes" id="UP001370490">
    <property type="component" value="Unassembled WGS sequence"/>
</dbReference>
<name>A0AAN8YVE6_9MAGN</name>
<proteinExistence type="predicted"/>
<accession>A0AAN8YVE6</accession>
<evidence type="ECO:0000313" key="1">
    <source>
        <dbReference type="EMBL" id="KAK6916559.1"/>
    </source>
</evidence>
<evidence type="ECO:0000313" key="2">
    <source>
        <dbReference type="Proteomes" id="UP001370490"/>
    </source>
</evidence>
<reference evidence="1 2" key="1">
    <citation type="submission" date="2023-12" db="EMBL/GenBank/DDBJ databases">
        <title>A high-quality genome assembly for Dillenia turbinata (Dilleniales).</title>
        <authorList>
            <person name="Chanderbali A."/>
        </authorList>
    </citation>
    <scope>NUCLEOTIDE SEQUENCE [LARGE SCALE GENOMIC DNA]</scope>
    <source>
        <strain evidence="1">LSX21</strain>
        <tissue evidence="1">Leaf</tissue>
    </source>
</reference>
<dbReference type="AlphaFoldDB" id="A0AAN8YVE6"/>